<dbReference type="PANTHER" id="PTHR13932:SF5">
    <property type="entry name" value="RADICAL S-ADENOSYL METHIONINE DOMAIN-CONTAINING PROTEIN 1, MITOCHONDRIAL"/>
    <property type="match status" value="1"/>
</dbReference>
<dbReference type="InterPro" id="IPR034505">
    <property type="entry name" value="Coproporphyrinogen-III_oxidase"/>
</dbReference>
<evidence type="ECO:0000256" key="1">
    <source>
        <dbReference type="SAM" id="MobiDB-lite"/>
    </source>
</evidence>
<dbReference type="AlphaFoldDB" id="A0A8S9P5U3"/>
<comment type="caution">
    <text evidence="2">The sequence shown here is derived from an EMBL/GenBank/DDBJ whole genome shotgun (WGS) entry which is preliminary data.</text>
</comment>
<dbReference type="GO" id="GO:0006779">
    <property type="term" value="P:porphyrin-containing compound biosynthetic process"/>
    <property type="evidence" value="ECO:0007669"/>
    <property type="project" value="TreeGrafter"/>
</dbReference>
<gene>
    <name evidence="2" type="ORF">F2Q69_00000529</name>
</gene>
<proteinExistence type="predicted"/>
<feature type="region of interest" description="Disordered" evidence="1">
    <location>
        <begin position="1"/>
        <end position="52"/>
    </location>
</feature>
<dbReference type="PANTHER" id="PTHR13932">
    <property type="entry name" value="COPROPORPHYRINIGEN III OXIDASE"/>
    <property type="match status" value="1"/>
</dbReference>
<name>A0A8S9P5U3_BRACR</name>
<dbReference type="EMBL" id="QGKX02001521">
    <property type="protein sequence ID" value="KAF3510879.1"/>
    <property type="molecule type" value="Genomic_DNA"/>
</dbReference>
<accession>A0A8S9P5U3</accession>
<reference evidence="2" key="1">
    <citation type="submission" date="2019-12" db="EMBL/GenBank/DDBJ databases">
        <title>Genome sequencing and annotation of Brassica cretica.</title>
        <authorList>
            <person name="Studholme D.J."/>
            <person name="Sarris P."/>
        </authorList>
    </citation>
    <scope>NUCLEOTIDE SEQUENCE</scope>
    <source>
        <strain evidence="2">PFS-109/04</strain>
        <tissue evidence="2">Leaf</tissue>
    </source>
</reference>
<dbReference type="GO" id="GO:0005737">
    <property type="term" value="C:cytoplasm"/>
    <property type="evidence" value="ECO:0007669"/>
    <property type="project" value="TreeGrafter"/>
</dbReference>
<dbReference type="SUPFAM" id="SSF102114">
    <property type="entry name" value="Radical SAM enzymes"/>
    <property type="match status" value="1"/>
</dbReference>
<dbReference type="GO" id="GO:0051539">
    <property type="term" value="F:4 iron, 4 sulfur cluster binding"/>
    <property type="evidence" value="ECO:0007669"/>
    <property type="project" value="TreeGrafter"/>
</dbReference>
<evidence type="ECO:0000313" key="2">
    <source>
        <dbReference type="EMBL" id="KAF3510879.1"/>
    </source>
</evidence>
<sequence length="430" mass="47691">MTDNIFEGLPPPSSQQQELSNSSNPNESKDESRSPAPTLVLKSSLKRSKPAESAPNVSDYVFELKKQNFDVVLTDLTKRSNLTAPPALKSALKLTSLRCSKLQCHPNLTLCAVLGGLPSKTPCIDRLVRADYHALFSAAQDVAECNKDCASVLQRELLESNVPDTTESMDLISSLPHQTLVMCEESLRLAIESQSGHVSVYTPGQSPLPSETQSAEFYKTASSMLCGAGYEHYEVSSYSKDGFKCKHKPFYAFGLGSASYVGGLRFSRPRKLKEYTNYVADLENGAANWCGDGSVDLKDVAPDVIMLSFRTSKGLELKGVWRREVMSDEFKKLVGNDEVKIEDHVRYLRRWDSVLSQVSQLKLHRNKLEDLYEQVFAFSSLLMATMEKPIDSSHGDSATSSNQVPLLQISMLFSRDHVTPLDNVTPLDHH</sequence>
<feature type="compositionally biased region" description="Low complexity" evidence="1">
    <location>
        <begin position="14"/>
        <end position="26"/>
    </location>
</feature>
<dbReference type="Proteomes" id="UP000712600">
    <property type="component" value="Unassembled WGS sequence"/>
</dbReference>
<organism evidence="2 3">
    <name type="scientific">Brassica cretica</name>
    <name type="common">Mustard</name>
    <dbReference type="NCBI Taxonomy" id="69181"/>
    <lineage>
        <taxon>Eukaryota</taxon>
        <taxon>Viridiplantae</taxon>
        <taxon>Streptophyta</taxon>
        <taxon>Embryophyta</taxon>
        <taxon>Tracheophyta</taxon>
        <taxon>Spermatophyta</taxon>
        <taxon>Magnoliopsida</taxon>
        <taxon>eudicotyledons</taxon>
        <taxon>Gunneridae</taxon>
        <taxon>Pentapetalae</taxon>
        <taxon>rosids</taxon>
        <taxon>malvids</taxon>
        <taxon>Brassicales</taxon>
        <taxon>Brassicaceae</taxon>
        <taxon>Brassiceae</taxon>
        <taxon>Brassica</taxon>
    </lineage>
</organism>
<evidence type="ECO:0000313" key="3">
    <source>
        <dbReference type="Proteomes" id="UP000712600"/>
    </source>
</evidence>
<protein>
    <submittedName>
        <fullName evidence="2">Uncharacterized protein</fullName>
    </submittedName>
</protein>
<dbReference type="InterPro" id="IPR058240">
    <property type="entry name" value="rSAM_sf"/>
</dbReference>